<evidence type="ECO:0000256" key="1">
    <source>
        <dbReference type="SAM" id="Phobius"/>
    </source>
</evidence>
<proteinExistence type="predicted"/>
<keyword evidence="1" id="KW-1133">Transmembrane helix</keyword>
<sequence length="80" mass="9470">MGRRHDAHFEELVPIEFRIGYRKKYFRVKSLAVEKRGPPFSTQLFFRGVGKQVHYVGSVLAQVSMLGFLLFVWHVRVYQK</sequence>
<feature type="transmembrane region" description="Helical" evidence="1">
    <location>
        <begin position="53"/>
        <end position="75"/>
    </location>
</feature>
<dbReference type="Proteomes" id="UP000887013">
    <property type="component" value="Unassembled WGS sequence"/>
</dbReference>
<protein>
    <submittedName>
        <fullName evidence="2">Uncharacterized protein</fullName>
    </submittedName>
</protein>
<comment type="caution">
    <text evidence="2">The sequence shown here is derived from an EMBL/GenBank/DDBJ whole genome shotgun (WGS) entry which is preliminary data.</text>
</comment>
<evidence type="ECO:0000313" key="3">
    <source>
        <dbReference type="Proteomes" id="UP000887013"/>
    </source>
</evidence>
<keyword evidence="1" id="KW-0812">Transmembrane</keyword>
<keyword evidence="1" id="KW-0472">Membrane</keyword>
<organism evidence="2 3">
    <name type="scientific">Nephila pilipes</name>
    <name type="common">Giant wood spider</name>
    <name type="synonym">Nephila maculata</name>
    <dbReference type="NCBI Taxonomy" id="299642"/>
    <lineage>
        <taxon>Eukaryota</taxon>
        <taxon>Metazoa</taxon>
        <taxon>Ecdysozoa</taxon>
        <taxon>Arthropoda</taxon>
        <taxon>Chelicerata</taxon>
        <taxon>Arachnida</taxon>
        <taxon>Araneae</taxon>
        <taxon>Araneomorphae</taxon>
        <taxon>Entelegynae</taxon>
        <taxon>Araneoidea</taxon>
        <taxon>Nephilidae</taxon>
        <taxon>Nephila</taxon>
    </lineage>
</organism>
<name>A0A8X6PI12_NEPPI</name>
<evidence type="ECO:0000313" key="2">
    <source>
        <dbReference type="EMBL" id="GFT72286.1"/>
    </source>
</evidence>
<keyword evidence="3" id="KW-1185">Reference proteome</keyword>
<dbReference type="AlphaFoldDB" id="A0A8X6PI12"/>
<accession>A0A8X6PI12</accession>
<dbReference type="EMBL" id="BMAW01021299">
    <property type="protein sequence ID" value="GFT72286.1"/>
    <property type="molecule type" value="Genomic_DNA"/>
</dbReference>
<reference evidence="2" key="1">
    <citation type="submission" date="2020-08" db="EMBL/GenBank/DDBJ databases">
        <title>Multicomponent nature underlies the extraordinary mechanical properties of spider dragline silk.</title>
        <authorList>
            <person name="Kono N."/>
            <person name="Nakamura H."/>
            <person name="Mori M."/>
            <person name="Yoshida Y."/>
            <person name="Ohtoshi R."/>
            <person name="Malay A.D."/>
            <person name="Moran D.A.P."/>
            <person name="Tomita M."/>
            <person name="Numata K."/>
            <person name="Arakawa K."/>
        </authorList>
    </citation>
    <scope>NUCLEOTIDE SEQUENCE</scope>
</reference>
<gene>
    <name evidence="2" type="ORF">NPIL_160671</name>
</gene>